<gene>
    <name evidence="1" type="ORF">UFOVP338_33</name>
</gene>
<evidence type="ECO:0000313" key="1">
    <source>
        <dbReference type="EMBL" id="CAB4139357.1"/>
    </source>
</evidence>
<dbReference type="EMBL" id="LR796351">
    <property type="protein sequence ID" value="CAB4139357.1"/>
    <property type="molecule type" value="Genomic_DNA"/>
</dbReference>
<protein>
    <submittedName>
        <fullName evidence="1">Uncharacterized protein</fullName>
    </submittedName>
</protein>
<organism evidence="1">
    <name type="scientific">uncultured Caudovirales phage</name>
    <dbReference type="NCBI Taxonomy" id="2100421"/>
    <lineage>
        <taxon>Viruses</taxon>
        <taxon>Duplodnaviria</taxon>
        <taxon>Heunggongvirae</taxon>
        <taxon>Uroviricota</taxon>
        <taxon>Caudoviricetes</taxon>
        <taxon>Peduoviridae</taxon>
        <taxon>Maltschvirus</taxon>
        <taxon>Maltschvirus maltsch</taxon>
    </lineage>
</organism>
<name>A0A6J5M205_9CAUD</name>
<reference evidence="1" key="1">
    <citation type="submission" date="2020-04" db="EMBL/GenBank/DDBJ databases">
        <authorList>
            <person name="Chiriac C."/>
            <person name="Salcher M."/>
            <person name="Ghai R."/>
            <person name="Kavagutti S V."/>
        </authorList>
    </citation>
    <scope>NUCLEOTIDE SEQUENCE</scope>
</reference>
<proteinExistence type="predicted"/>
<sequence>MMKPPETVTLIDLQGKPIPLRENVPLHYFNGEYAHIVDFTWQFKDKDYRIYIGSSLKIGEATKHYDSLLPLILFLNDQLTFIRNGMWKTLAIYQATLGRYWEIPWLKAEGFQFVQDVVYRLLHKDGSFLIGTPYLDTADPIFLLCDSNRNTFDNHIEFKNVVAFKPISDSQEAWDAVAGVEVYKESTNDTQTNG</sequence>
<accession>A0A6J5M205</accession>